<feature type="region of interest" description="Disordered" evidence="1">
    <location>
        <begin position="226"/>
        <end position="306"/>
    </location>
</feature>
<evidence type="ECO:0000313" key="3">
    <source>
        <dbReference type="EMBL" id="KAH9632988.1"/>
    </source>
</evidence>
<protein>
    <recommendedName>
        <fullName evidence="2">Helitron helicase-like domain-containing protein</fullName>
    </recommendedName>
</protein>
<dbReference type="InterPro" id="IPR025476">
    <property type="entry name" value="Helitron_helicase-like"/>
</dbReference>
<comment type="caution">
    <text evidence="3">The sequence shown here is derived from an EMBL/GenBank/DDBJ whole genome shotgun (WGS) entry which is preliminary data.</text>
</comment>
<evidence type="ECO:0000259" key="2">
    <source>
        <dbReference type="Pfam" id="PF14214"/>
    </source>
</evidence>
<feature type="compositionally biased region" description="Polar residues" evidence="1">
    <location>
        <begin position="268"/>
        <end position="282"/>
    </location>
</feature>
<dbReference type="EMBL" id="JACEFF010000675">
    <property type="protein sequence ID" value="KAH9632988.1"/>
    <property type="molecule type" value="Genomic_DNA"/>
</dbReference>
<feature type="domain" description="Helitron helicase-like" evidence="2">
    <location>
        <begin position="1"/>
        <end position="105"/>
    </location>
</feature>
<name>A0A922SDK4_SPOEX</name>
<gene>
    <name evidence="3" type="ORF">HF086_000348</name>
</gene>
<evidence type="ECO:0000313" key="4">
    <source>
        <dbReference type="Proteomes" id="UP000814243"/>
    </source>
</evidence>
<accession>A0A922SDK4</accession>
<feature type="compositionally biased region" description="Polar residues" evidence="1">
    <location>
        <begin position="289"/>
        <end position="306"/>
    </location>
</feature>
<dbReference type="Proteomes" id="UP000814243">
    <property type="component" value="Unassembled WGS sequence"/>
</dbReference>
<dbReference type="AlphaFoldDB" id="A0A922SDK4"/>
<proteinExistence type="predicted"/>
<dbReference type="Pfam" id="PF14214">
    <property type="entry name" value="Helitron_like_N"/>
    <property type="match status" value="1"/>
</dbReference>
<organism evidence="3 4">
    <name type="scientific">Spodoptera exigua</name>
    <name type="common">Beet armyworm</name>
    <name type="synonym">Noctua fulgens</name>
    <dbReference type="NCBI Taxonomy" id="7107"/>
    <lineage>
        <taxon>Eukaryota</taxon>
        <taxon>Metazoa</taxon>
        <taxon>Ecdysozoa</taxon>
        <taxon>Arthropoda</taxon>
        <taxon>Hexapoda</taxon>
        <taxon>Insecta</taxon>
        <taxon>Pterygota</taxon>
        <taxon>Neoptera</taxon>
        <taxon>Endopterygota</taxon>
        <taxon>Lepidoptera</taxon>
        <taxon>Glossata</taxon>
        <taxon>Ditrysia</taxon>
        <taxon>Noctuoidea</taxon>
        <taxon>Noctuidae</taxon>
        <taxon>Amphipyrinae</taxon>
        <taxon>Spodoptera</taxon>
    </lineage>
</organism>
<reference evidence="3" key="1">
    <citation type="journal article" date="2021" name="G3 (Bethesda)">
        <title>Genome and transcriptome analysis of the beet armyworm Spodoptera exigua reveals targets for pest control. .</title>
        <authorList>
            <person name="Simon S."/>
            <person name="Breeschoten T."/>
            <person name="Jansen H.J."/>
            <person name="Dirks R.P."/>
            <person name="Schranz M.E."/>
            <person name="Ros V.I.D."/>
        </authorList>
    </citation>
    <scope>NUCLEOTIDE SEQUENCE</scope>
    <source>
        <strain evidence="3">TB_SE_WUR_2020</strain>
    </source>
</reference>
<evidence type="ECO:0000256" key="1">
    <source>
        <dbReference type="SAM" id="MobiDB-lite"/>
    </source>
</evidence>
<sequence length="374" mass="42936">MVRSLGPPTWFLTFSCNDLNWTDMIKALLIADGRDIADPEHFTFSERLLLVQRHPVVVARQFTLQVNAIMQFLKRNQVCLGGPIEDFWYRVEFQNHGSPHLHMLVWCSNVPEFSTPQGIAVVENVVSCSLNPDDPVLRKLVEDLQIHKHTATCKKNRQDDGCRFGFPKQESDNTVCLGPDEALANNGRFCLLKRTPEESMVNNYNAILLAPTQYKFGIPTNNQGFRQQHPFRPNFIPNPNLGNQRFGFQPQGVKPQPQNPNPKPGIPHQSQQLPQTLNNYKQSGFFKPGNQQFRFGINNQPPRQNADVSMRTVRNNMLEEPIEYDFNFEQVCTFDENNVLQILENDNNNQLNCTQNETENENFQIEASVPDQQK</sequence>
<dbReference type="PROSITE" id="PS51257">
    <property type="entry name" value="PROKAR_LIPOPROTEIN"/>
    <property type="match status" value="1"/>
</dbReference>